<dbReference type="Proteomes" id="UP000569732">
    <property type="component" value="Unassembled WGS sequence"/>
</dbReference>
<dbReference type="GO" id="GO:0005737">
    <property type="term" value="C:cytoplasm"/>
    <property type="evidence" value="ECO:0007669"/>
    <property type="project" value="InterPro"/>
</dbReference>
<comment type="caution">
    <text evidence="4">The sequence shown here is derived from an EMBL/GenBank/DDBJ whole genome shotgun (WGS) entry which is preliminary data.</text>
</comment>
<keyword evidence="5" id="KW-1185">Reference proteome</keyword>
<sequence>MSTDHLARLEEKIQQVVDTVSLQRMEIEELREEKARLEEENNILKEEMGQWSQRVGSILGKLDAMAEETEAEEA</sequence>
<evidence type="ECO:0000313" key="4">
    <source>
        <dbReference type="EMBL" id="NYZ64804.1"/>
    </source>
</evidence>
<dbReference type="InterPro" id="IPR009252">
    <property type="entry name" value="Cell_div_ZapB"/>
</dbReference>
<reference evidence="4 5" key="1">
    <citation type="submission" date="2020-07" db="EMBL/GenBank/DDBJ databases">
        <title>Endozoicomonas sp. nov., isolated from sediment.</title>
        <authorList>
            <person name="Gu T."/>
        </authorList>
    </citation>
    <scope>NUCLEOTIDE SEQUENCE [LARGE SCALE GENOMIC DNA]</scope>
    <source>
        <strain evidence="4 5">SM1973</strain>
    </source>
</reference>
<feature type="coiled-coil region" evidence="3">
    <location>
        <begin position="6"/>
        <end position="54"/>
    </location>
</feature>
<name>A0A853I3P9_9GAMM</name>
<evidence type="ECO:0000256" key="3">
    <source>
        <dbReference type="SAM" id="Coils"/>
    </source>
</evidence>
<dbReference type="EMBL" id="JACCKB010000002">
    <property type="protein sequence ID" value="NYZ64804.1"/>
    <property type="molecule type" value="Genomic_DNA"/>
</dbReference>
<dbReference type="Pfam" id="PF06005">
    <property type="entry name" value="ZapB"/>
    <property type="match status" value="1"/>
</dbReference>
<accession>A0A853I3P9</accession>
<evidence type="ECO:0000256" key="1">
    <source>
        <dbReference type="ARBA" id="ARBA00023054"/>
    </source>
</evidence>
<dbReference type="GO" id="GO:0043093">
    <property type="term" value="P:FtsZ-dependent cytokinesis"/>
    <property type="evidence" value="ECO:0007669"/>
    <property type="project" value="InterPro"/>
</dbReference>
<dbReference type="GO" id="GO:0000917">
    <property type="term" value="P:division septum assembly"/>
    <property type="evidence" value="ECO:0007669"/>
    <property type="project" value="UniProtKB-KW"/>
</dbReference>
<keyword evidence="2" id="KW-0717">Septation</keyword>
<keyword evidence="4" id="KW-0132">Cell division</keyword>
<dbReference type="Gene3D" id="1.20.5.340">
    <property type="match status" value="1"/>
</dbReference>
<organism evidence="4 5">
    <name type="scientific">Spartinivicinus marinus</name>
    <dbReference type="NCBI Taxonomy" id="2994442"/>
    <lineage>
        <taxon>Bacteria</taxon>
        <taxon>Pseudomonadati</taxon>
        <taxon>Pseudomonadota</taxon>
        <taxon>Gammaproteobacteria</taxon>
        <taxon>Oceanospirillales</taxon>
        <taxon>Zooshikellaceae</taxon>
        <taxon>Spartinivicinus</taxon>
    </lineage>
</organism>
<evidence type="ECO:0000256" key="2">
    <source>
        <dbReference type="ARBA" id="ARBA00023210"/>
    </source>
</evidence>
<dbReference type="AlphaFoldDB" id="A0A853I3P9"/>
<gene>
    <name evidence="4" type="primary">zapB</name>
    <name evidence="4" type="ORF">H0A36_02220</name>
</gene>
<keyword evidence="2" id="KW-0131">Cell cycle</keyword>
<proteinExistence type="predicted"/>
<protein>
    <submittedName>
        <fullName evidence="4">Cell division protein ZapB</fullName>
    </submittedName>
</protein>
<dbReference type="RefSeq" id="WP_180566833.1">
    <property type="nucleotide sequence ID" value="NZ_JACCKB010000002.1"/>
</dbReference>
<keyword evidence="1 3" id="KW-0175">Coiled coil</keyword>
<evidence type="ECO:0000313" key="5">
    <source>
        <dbReference type="Proteomes" id="UP000569732"/>
    </source>
</evidence>